<dbReference type="EMBL" id="SNRW01004253">
    <property type="protein sequence ID" value="KAA6387732.1"/>
    <property type="molecule type" value="Genomic_DNA"/>
</dbReference>
<reference evidence="1 2" key="1">
    <citation type="submission" date="2019-03" db="EMBL/GenBank/DDBJ databases">
        <title>Single cell metagenomics reveals metabolic interactions within the superorganism composed of flagellate Streblomastix strix and complex community of Bacteroidetes bacteria on its surface.</title>
        <authorList>
            <person name="Treitli S.C."/>
            <person name="Kolisko M."/>
            <person name="Husnik F."/>
            <person name="Keeling P."/>
            <person name="Hampl V."/>
        </authorList>
    </citation>
    <scope>NUCLEOTIDE SEQUENCE [LARGE SCALE GENOMIC DNA]</scope>
    <source>
        <strain evidence="1">ST1C</strain>
    </source>
</reference>
<name>A0A5J4VYX5_9EUKA</name>
<protein>
    <submittedName>
        <fullName evidence="1">Uncharacterized protein</fullName>
    </submittedName>
</protein>
<accession>A0A5J4VYX5</accession>
<proteinExistence type="predicted"/>
<evidence type="ECO:0000313" key="1">
    <source>
        <dbReference type="EMBL" id="KAA6387732.1"/>
    </source>
</evidence>
<organism evidence="1 2">
    <name type="scientific">Streblomastix strix</name>
    <dbReference type="NCBI Taxonomy" id="222440"/>
    <lineage>
        <taxon>Eukaryota</taxon>
        <taxon>Metamonada</taxon>
        <taxon>Preaxostyla</taxon>
        <taxon>Oxymonadida</taxon>
        <taxon>Streblomastigidae</taxon>
        <taxon>Streblomastix</taxon>
    </lineage>
</organism>
<dbReference type="AlphaFoldDB" id="A0A5J4VYX5"/>
<dbReference type="Proteomes" id="UP000324800">
    <property type="component" value="Unassembled WGS sequence"/>
</dbReference>
<sequence length="84" mass="9684">MLADIDEHPHTSKVRIPRIAVVPERGRQMLYDMSIRLFGGRLAARRQIDLKINAFQHTANFFILFYLCQAGPASQTYIQPENIL</sequence>
<evidence type="ECO:0000313" key="2">
    <source>
        <dbReference type="Proteomes" id="UP000324800"/>
    </source>
</evidence>
<gene>
    <name evidence="1" type="ORF">EZS28_016741</name>
</gene>
<comment type="caution">
    <text evidence="1">The sequence shown here is derived from an EMBL/GenBank/DDBJ whole genome shotgun (WGS) entry which is preliminary data.</text>
</comment>